<protein>
    <submittedName>
        <fullName evidence="1">Uncharacterized protein</fullName>
    </submittedName>
</protein>
<reference evidence="1" key="1">
    <citation type="submission" date="2020-02" db="EMBL/GenBank/DDBJ databases">
        <authorList>
            <person name="Meier V. D."/>
        </authorList>
    </citation>
    <scope>NUCLEOTIDE SEQUENCE</scope>
    <source>
        <strain evidence="1">AVDCRST_MAG41</strain>
    </source>
</reference>
<organism evidence="1">
    <name type="scientific">uncultured Mycobacteriales bacterium</name>
    <dbReference type="NCBI Taxonomy" id="581187"/>
    <lineage>
        <taxon>Bacteria</taxon>
        <taxon>Bacillati</taxon>
        <taxon>Actinomycetota</taxon>
        <taxon>Actinomycetes</taxon>
        <taxon>Mycobacteriales</taxon>
        <taxon>environmental samples</taxon>
    </lineage>
</organism>
<dbReference type="EMBL" id="CADCTP010000087">
    <property type="protein sequence ID" value="CAA9228768.1"/>
    <property type="molecule type" value="Genomic_DNA"/>
</dbReference>
<dbReference type="AlphaFoldDB" id="A0A6J4HM93"/>
<proteinExistence type="predicted"/>
<gene>
    <name evidence="1" type="ORF">AVDCRST_MAG41-818</name>
</gene>
<sequence length="54" mass="5583">MTRTAVGSAAIDGLRIEHGRGSEVRWAGVGMTVGLCGTGGAFGWPDRLADHECP</sequence>
<evidence type="ECO:0000313" key="1">
    <source>
        <dbReference type="EMBL" id="CAA9228768.1"/>
    </source>
</evidence>
<accession>A0A6J4HM93</accession>
<name>A0A6J4HM93_9ACTN</name>